<keyword evidence="4" id="KW-1185">Reference proteome</keyword>
<dbReference type="Gramene" id="Zm00001eb082070_T003">
    <property type="protein sequence ID" value="Zm00001eb082070_P003"/>
    <property type="gene ID" value="Zm00001eb082070"/>
</dbReference>
<dbReference type="Pfam" id="PF13417">
    <property type="entry name" value="GST_N_3"/>
    <property type="match status" value="1"/>
</dbReference>
<dbReference type="PROSITE" id="PS51354">
    <property type="entry name" value="GLUTAREDOXIN_2"/>
    <property type="match status" value="1"/>
</dbReference>
<dbReference type="InterPro" id="IPR036249">
    <property type="entry name" value="Thioredoxin-like_sf"/>
</dbReference>
<dbReference type="PANTHER" id="PTHR45288:SF2">
    <property type="entry name" value="THIOREDOXIN FAMILY PROTEIN"/>
    <property type="match status" value="1"/>
</dbReference>
<dbReference type="Gene3D" id="3.40.30.10">
    <property type="entry name" value="Glutaredoxin"/>
    <property type="match status" value="1"/>
</dbReference>
<organism evidence="3 4">
    <name type="scientific">Zea mays</name>
    <name type="common">Maize</name>
    <dbReference type="NCBI Taxonomy" id="4577"/>
    <lineage>
        <taxon>Eukaryota</taxon>
        <taxon>Viridiplantae</taxon>
        <taxon>Streptophyta</taxon>
        <taxon>Embryophyta</taxon>
        <taxon>Tracheophyta</taxon>
        <taxon>Spermatophyta</taxon>
        <taxon>Magnoliopsida</taxon>
        <taxon>Liliopsida</taxon>
        <taxon>Poales</taxon>
        <taxon>Poaceae</taxon>
        <taxon>PACMAD clade</taxon>
        <taxon>Panicoideae</taxon>
        <taxon>Andropogonodae</taxon>
        <taxon>Andropogoneae</taxon>
        <taxon>Tripsacinae</taxon>
        <taxon>Zea</taxon>
    </lineage>
</organism>
<dbReference type="SUPFAM" id="SSF52833">
    <property type="entry name" value="Thioredoxin-like"/>
    <property type="match status" value="1"/>
</dbReference>
<keyword evidence="5" id="KW-1267">Proteomics identification</keyword>
<reference evidence="3" key="2">
    <citation type="submission" date="2019-07" db="EMBL/GenBank/DDBJ databases">
        <authorList>
            <person name="Seetharam A."/>
            <person name="Woodhouse M."/>
            <person name="Cannon E."/>
        </authorList>
    </citation>
    <scope>NUCLEOTIDE SEQUENCE [LARGE SCALE GENOMIC DNA]</scope>
    <source>
        <strain evidence="3">cv. B73</strain>
    </source>
</reference>
<dbReference type="InParanoid" id="A0A804MFQ5"/>
<feature type="region of interest" description="Disordered" evidence="1">
    <location>
        <begin position="34"/>
        <end position="53"/>
    </location>
</feature>
<reference evidence="3" key="3">
    <citation type="submission" date="2021-05" db="UniProtKB">
        <authorList>
            <consortium name="EnsemblPlants"/>
        </authorList>
    </citation>
    <scope>IDENTIFICATION</scope>
    <source>
        <strain evidence="3">cv. B73</strain>
    </source>
</reference>
<feature type="domain" description="GST N-terminal" evidence="2">
    <location>
        <begin position="114"/>
        <end position="196"/>
    </location>
</feature>
<dbReference type="CDD" id="cd03041">
    <property type="entry name" value="GST_N_2GST_N"/>
    <property type="match status" value="1"/>
</dbReference>
<protein>
    <recommendedName>
        <fullName evidence="2">GST N-terminal domain-containing protein</fullName>
    </recommendedName>
</protein>
<evidence type="ECO:0000259" key="2">
    <source>
        <dbReference type="PROSITE" id="PS50404"/>
    </source>
</evidence>
<dbReference type="PANTHER" id="PTHR45288">
    <property type="entry name" value="THIOREDOXIN FAMILY PROTEIN"/>
    <property type="match status" value="1"/>
</dbReference>
<evidence type="ECO:0000313" key="3">
    <source>
        <dbReference type="EnsemblPlants" id="Zm00001eb082070_P003"/>
    </source>
</evidence>
<evidence type="ECO:0007829" key="5">
    <source>
        <dbReference type="PeptideAtlas" id="A0A804MFQ5"/>
    </source>
</evidence>
<dbReference type="InterPro" id="IPR004045">
    <property type="entry name" value="Glutathione_S-Trfase_N"/>
</dbReference>
<gene>
    <name evidence="3" type="primary">LOC100194096</name>
</gene>
<dbReference type="EnsemblPlants" id="Zm00001eb082070_T003">
    <property type="protein sequence ID" value="Zm00001eb082070_P003"/>
    <property type="gene ID" value="Zm00001eb082070"/>
</dbReference>
<proteinExistence type="evidence at protein level"/>
<evidence type="ECO:0000256" key="1">
    <source>
        <dbReference type="SAM" id="MobiDB-lite"/>
    </source>
</evidence>
<sequence length="334" mass="36570">MLPLAHSAGCSHLHLPPAPSRAYLPNRRRVRSLVRARPPSAGASGTETTSTTSGSVMSFLCPLLKLLGGGDPSQQRNDVVEVTTSSISSLSRLPWGSKVATSSGENIDSAISIPTLQLYEFEACPFCRRVREAMTELDLSAEVYPCPKGSLRHRDIVKKIGGKEQFPLLVDASTGISMYESGDIVKYLFRNYGQGRSPSPGLLESTIFTGWVPTLLRAGRGMTLWDKAGAVPAEKLELFSYENNPVRDRCSALIVAMLQACCIVRSLIMVVPSPLRTFWIQCARIVREALCELELPYVLQNVGEGSSRTDLLLRKSGSKQVIIMLAMHMAHHEK</sequence>
<evidence type="ECO:0000313" key="4">
    <source>
        <dbReference type="Proteomes" id="UP000007305"/>
    </source>
</evidence>
<reference evidence="4" key="1">
    <citation type="submission" date="2015-12" db="EMBL/GenBank/DDBJ databases">
        <title>Update maize B73 reference genome by single molecule sequencing technologies.</title>
        <authorList>
            <consortium name="Maize Genome Sequencing Project"/>
            <person name="Ware D."/>
        </authorList>
    </citation>
    <scope>NUCLEOTIDE SEQUENCE [LARGE SCALE GENOMIC DNA]</scope>
    <source>
        <strain evidence="4">cv. B73</strain>
    </source>
</reference>
<dbReference type="AlphaFoldDB" id="A0A804MFQ5"/>
<accession>A0A804MFQ5</accession>
<dbReference type="PROSITE" id="PS50404">
    <property type="entry name" value="GST_NTER"/>
    <property type="match status" value="1"/>
</dbReference>
<feature type="compositionally biased region" description="Low complexity" evidence="1">
    <location>
        <begin position="35"/>
        <end position="53"/>
    </location>
</feature>
<dbReference type="Proteomes" id="UP000007305">
    <property type="component" value="Chromosome 2"/>
</dbReference>
<name>A0A804MFQ5_MAIZE</name>